<dbReference type="Proteomes" id="UP000029585">
    <property type="component" value="Unassembled WGS sequence"/>
</dbReference>
<accession>A0A096AZZ2</accession>
<proteinExistence type="predicted"/>
<dbReference type="HOGENOM" id="CLU_1560289_0_0_9"/>
<reference evidence="1 2" key="1">
    <citation type="submission" date="2011-08" db="EMBL/GenBank/DDBJ databases">
        <title>The Genome Sequence of Clostridium orbiscindens 1_3_50AFAA.</title>
        <authorList>
            <consortium name="The Broad Institute Genome Sequencing Platform"/>
            <person name="Earl A."/>
            <person name="Ward D."/>
            <person name="Feldgarden M."/>
            <person name="Gevers D."/>
            <person name="Daigneault M."/>
            <person name="Strauss J."/>
            <person name="Allen-Vercoe E."/>
            <person name="Young S.K."/>
            <person name="Zeng Q."/>
            <person name="Gargeya S."/>
            <person name="Fitzgerald M."/>
            <person name="Haas B."/>
            <person name="Abouelleil A."/>
            <person name="Alvarado L."/>
            <person name="Arachchi H.M."/>
            <person name="Berlin A."/>
            <person name="Brown A."/>
            <person name="Chapman S.B."/>
            <person name="Chen Z."/>
            <person name="Dunbar C."/>
            <person name="Freedman E."/>
            <person name="Gearin G."/>
            <person name="Gellesch M."/>
            <person name="Goldberg J."/>
            <person name="Griggs A."/>
            <person name="Gujja S."/>
            <person name="Heiman D."/>
            <person name="Howarth C."/>
            <person name="Larson L."/>
            <person name="Lui A."/>
            <person name="MacDonald P.J.P."/>
            <person name="Montmayeur A."/>
            <person name="Murphy C."/>
            <person name="Neiman D."/>
            <person name="Pearson M."/>
            <person name="Priest M."/>
            <person name="Roberts A."/>
            <person name="Saif S."/>
            <person name="Shea T."/>
            <person name="Shenoy N."/>
            <person name="Sisk P."/>
            <person name="Stolte C."/>
            <person name="Sykes S."/>
            <person name="Wortman J."/>
            <person name="Nusbaum C."/>
            <person name="Birren B."/>
        </authorList>
    </citation>
    <scope>NUCLEOTIDE SEQUENCE [LARGE SCALE GENOMIC DNA]</scope>
    <source>
        <strain evidence="1 2">1_3_50AFAA</strain>
    </source>
</reference>
<evidence type="ECO:0000313" key="1">
    <source>
        <dbReference type="EMBL" id="KGF52633.1"/>
    </source>
</evidence>
<protein>
    <submittedName>
        <fullName evidence="1">Uncharacterized protein</fullName>
    </submittedName>
</protein>
<dbReference type="RefSeq" id="WP_044943504.1">
    <property type="nucleotide sequence ID" value="NZ_KN174169.1"/>
</dbReference>
<organism evidence="1 2">
    <name type="scientific">Flavonifractor plautii 1_3_50AFAA</name>
    <dbReference type="NCBI Taxonomy" id="742738"/>
    <lineage>
        <taxon>Bacteria</taxon>
        <taxon>Bacillati</taxon>
        <taxon>Bacillota</taxon>
        <taxon>Clostridia</taxon>
        <taxon>Eubacteriales</taxon>
        <taxon>Oscillospiraceae</taxon>
        <taxon>Flavonifractor</taxon>
    </lineage>
</organism>
<evidence type="ECO:0000313" key="2">
    <source>
        <dbReference type="Proteomes" id="UP000029585"/>
    </source>
</evidence>
<keyword evidence="2" id="KW-1185">Reference proteome</keyword>
<dbReference type="PATRIC" id="fig|742738.3.peg.4088"/>
<gene>
    <name evidence="1" type="ORF">HMPREF9460_03971</name>
</gene>
<dbReference type="EMBL" id="ADLO01000123">
    <property type="protein sequence ID" value="KGF52633.1"/>
    <property type="molecule type" value="Genomic_DNA"/>
</dbReference>
<comment type="caution">
    <text evidence="1">The sequence shown here is derived from an EMBL/GenBank/DDBJ whole genome shotgun (WGS) entry which is preliminary data.</text>
</comment>
<name>A0A096AZZ2_FLAPL</name>
<dbReference type="AlphaFoldDB" id="A0A096AZZ2"/>
<sequence>MRTYDIIVAIHQARKMGDKTKFGPDCLDQFGAAAGVSGLSTRPEGPTLADRLPDGWGVDYAVKDRKAVKIELPDGVEPGEYKIGNVTLDGLHSTAHKASDGMGSTVYCYTREARLLDPGEDHSAAIDRAIHSGVILLVPGADGKRHEVEARVLAVSDLYGDRAPDNWTWSR</sequence>